<dbReference type="SUPFAM" id="SSF56801">
    <property type="entry name" value="Acetyl-CoA synthetase-like"/>
    <property type="match status" value="1"/>
</dbReference>
<dbReference type="Gene3D" id="3.40.50.12780">
    <property type="entry name" value="N-terminal domain of ligase-like"/>
    <property type="match status" value="1"/>
</dbReference>
<dbReference type="PANTHER" id="PTHR36932:SF1">
    <property type="entry name" value="CAPSULAR POLYSACCHARIDE BIOSYNTHESIS PROTEIN"/>
    <property type="match status" value="1"/>
</dbReference>
<dbReference type="EMBL" id="VSDQ01000718">
    <property type="protein sequence ID" value="TYA71823.1"/>
    <property type="molecule type" value="Genomic_DNA"/>
</dbReference>
<gene>
    <name evidence="1" type="ORF">FUA24_19930</name>
</gene>
<dbReference type="InterPro" id="IPR042099">
    <property type="entry name" value="ANL_N_sf"/>
</dbReference>
<dbReference type="Proteomes" id="UP000323930">
    <property type="component" value="Unassembled WGS sequence"/>
</dbReference>
<dbReference type="OrthoDB" id="580775at2"/>
<sequence>MRIAEKIRYSFFWFFDFLNGSDVKKHYNDVKFVLENYNSPKSKAKRDSYLVNILSHATKTVPFYMKISNFSSIADFPVVSKTMIRNKENFISNEYINRRSFDISTSGSTGTPFTVLQDKNKKARNTADTIYFGEKAGYKLGYKLFYIRLWGGTLKKSKLVSFLQNIKTVKSNALADEVIDNLVCEIEKGSSNKAIIGYASSLRDVCFYLNSKNSEVLNVNMKSIIANSEALGQSTRLSLKKYFGVEPISRYSNMENGILSQQILNKGSNFLINWASFYIEILDLDKDVPVNYGEIGRVVVTDLFNYHMPIIRYDTGDLAIIDVDKNNFNSVPVFYKVEGRRMDTIYNTSGKPVTYAVYDLEYFPEVKQFQLIQENHKTYLIKLSIDKIFEKEEEVRSLFQKSLGENAEINFEYVNEIPVLASGKRKLTISYLNNDTSIKKS</sequence>
<organism evidence="1 2">
    <name type="scientific">Seonamhaeicola marinus</name>
    <dbReference type="NCBI Taxonomy" id="1912246"/>
    <lineage>
        <taxon>Bacteria</taxon>
        <taxon>Pseudomonadati</taxon>
        <taxon>Bacteroidota</taxon>
        <taxon>Flavobacteriia</taxon>
        <taxon>Flavobacteriales</taxon>
        <taxon>Flavobacteriaceae</taxon>
    </lineage>
</organism>
<accession>A0A5D0HKA7</accession>
<keyword evidence="2" id="KW-1185">Reference proteome</keyword>
<name>A0A5D0HKA7_9FLAO</name>
<evidence type="ECO:0000313" key="2">
    <source>
        <dbReference type="Proteomes" id="UP000323930"/>
    </source>
</evidence>
<dbReference type="PANTHER" id="PTHR36932">
    <property type="entry name" value="CAPSULAR POLYSACCHARIDE BIOSYNTHESIS PROTEIN"/>
    <property type="match status" value="1"/>
</dbReference>
<dbReference type="AlphaFoldDB" id="A0A5D0HKA7"/>
<comment type="caution">
    <text evidence="1">The sequence shown here is derived from an EMBL/GenBank/DDBJ whole genome shotgun (WGS) entry which is preliminary data.</text>
</comment>
<dbReference type="InterPro" id="IPR053158">
    <property type="entry name" value="CapK_Type1_Caps_Biosynth"/>
</dbReference>
<reference evidence="1 2" key="1">
    <citation type="submission" date="2019-08" db="EMBL/GenBank/DDBJ databases">
        <title>Seonamhaeicola sediminis sp. nov., isolated from marine sediment.</title>
        <authorList>
            <person name="Cao W.R."/>
        </authorList>
    </citation>
    <scope>NUCLEOTIDE SEQUENCE [LARGE SCALE GENOMIC DNA]</scope>
    <source>
        <strain evidence="1 2">B011</strain>
    </source>
</reference>
<proteinExistence type="predicted"/>
<protein>
    <submittedName>
        <fullName evidence="1">CoF synthetase</fullName>
    </submittedName>
</protein>
<dbReference type="RefSeq" id="WP_148544810.1">
    <property type="nucleotide sequence ID" value="NZ_VSDQ01000718.1"/>
</dbReference>
<evidence type="ECO:0000313" key="1">
    <source>
        <dbReference type="EMBL" id="TYA71823.1"/>
    </source>
</evidence>